<dbReference type="AlphaFoldDB" id="A0A8R1EXN7"/>
<accession>A0A8R1EXN7</accession>
<proteinExistence type="predicted"/>
<dbReference type="Proteomes" id="UP000005237">
    <property type="component" value="Unassembled WGS sequence"/>
</dbReference>
<reference evidence="3" key="1">
    <citation type="submission" date="2010-08" db="EMBL/GenBank/DDBJ databases">
        <authorList>
            <consortium name="Caenorhabditis japonica Sequencing Consortium"/>
            <person name="Wilson R.K."/>
        </authorList>
    </citation>
    <scope>NUCLEOTIDE SEQUENCE [LARGE SCALE GENOMIC DNA]</scope>
    <source>
        <strain evidence="3">DF5081</strain>
    </source>
</reference>
<evidence type="ECO:0000313" key="3">
    <source>
        <dbReference type="Proteomes" id="UP000005237"/>
    </source>
</evidence>
<evidence type="ECO:0000256" key="1">
    <source>
        <dbReference type="SAM" id="MobiDB-lite"/>
    </source>
</evidence>
<feature type="compositionally biased region" description="Polar residues" evidence="1">
    <location>
        <begin position="1"/>
        <end position="16"/>
    </location>
</feature>
<organism evidence="2 3">
    <name type="scientific">Caenorhabditis japonica</name>
    <dbReference type="NCBI Taxonomy" id="281687"/>
    <lineage>
        <taxon>Eukaryota</taxon>
        <taxon>Metazoa</taxon>
        <taxon>Ecdysozoa</taxon>
        <taxon>Nematoda</taxon>
        <taxon>Chromadorea</taxon>
        <taxon>Rhabditida</taxon>
        <taxon>Rhabditina</taxon>
        <taxon>Rhabditomorpha</taxon>
        <taxon>Rhabditoidea</taxon>
        <taxon>Rhabditidae</taxon>
        <taxon>Peloderinae</taxon>
        <taxon>Caenorhabditis</taxon>
    </lineage>
</organism>
<reference evidence="2" key="2">
    <citation type="submission" date="2022-06" db="UniProtKB">
        <authorList>
            <consortium name="EnsemblMetazoa"/>
        </authorList>
    </citation>
    <scope>IDENTIFICATION</scope>
    <source>
        <strain evidence="2">DF5081</strain>
    </source>
</reference>
<sequence length="105" mass="11630">MSSPEPSLKDSGSTTRSKYEDEEVPASYTVLIRTSSESTSEDPTGRISVLIRDEEGSATDKQVLRFSHTHPTPFQRGHLIRSAHTESILMQQDKSSSFVISRGFA</sequence>
<name>A0A8R1EXN7_CAEJA</name>
<keyword evidence="3" id="KW-1185">Reference proteome</keyword>
<evidence type="ECO:0000313" key="2">
    <source>
        <dbReference type="EnsemblMetazoa" id="CJA42898b.1"/>
    </source>
</evidence>
<protein>
    <submittedName>
        <fullName evidence="2">Uncharacterized protein</fullName>
    </submittedName>
</protein>
<dbReference type="EnsemblMetazoa" id="CJA42898b.1">
    <property type="protein sequence ID" value="CJA42898b.1"/>
    <property type="gene ID" value="WBGene00218746"/>
</dbReference>
<feature type="region of interest" description="Disordered" evidence="1">
    <location>
        <begin position="1"/>
        <end position="26"/>
    </location>
</feature>